<gene>
    <name evidence="15" type="primary">ror</name>
</gene>
<dbReference type="FunFam" id="3.30.50.10:FF:000003">
    <property type="entry name" value="Nuclear orphan receptor ROR-beta"/>
    <property type="match status" value="1"/>
</dbReference>
<evidence type="ECO:0000259" key="14">
    <source>
        <dbReference type="PROSITE" id="PS51843"/>
    </source>
</evidence>
<evidence type="ECO:0000256" key="2">
    <source>
        <dbReference type="ARBA" id="ARBA00008092"/>
    </source>
</evidence>
<proteinExistence type="inferred from homology"/>
<dbReference type="InterPro" id="IPR001728">
    <property type="entry name" value="ThyrH_rcpt"/>
</dbReference>
<feature type="region of interest" description="Disordered" evidence="12">
    <location>
        <begin position="260"/>
        <end position="288"/>
    </location>
</feature>
<evidence type="ECO:0000256" key="5">
    <source>
        <dbReference type="ARBA" id="ARBA00022833"/>
    </source>
</evidence>
<evidence type="ECO:0008006" key="17">
    <source>
        <dbReference type="Google" id="ProtNLM"/>
    </source>
</evidence>
<dbReference type="EMBL" id="EAAA01001617">
    <property type="status" value="NOT_ANNOTATED_CDS"/>
    <property type="molecule type" value="Genomic_DNA"/>
</dbReference>
<dbReference type="OMA" id="NICEAYY"/>
<dbReference type="Proteomes" id="UP000008144">
    <property type="component" value="Chromosome 3"/>
</dbReference>
<dbReference type="PANTHER" id="PTHR45805">
    <property type="entry name" value="NUCLEAR HORMONE RECEPTOR HR3-RELATED"/>
    <property type="match status" value="1"/>
</dbReference>
<dbReference type="PRINTS" id="PR00047">
    <property type="entry name" value="STROIDFINGER"/>
</dbReference>
<dbReference type="PROSITE" id="PS51843">
    <property type="entry name" value="NR_LBD"/>
    <property type="match status" value="1"/>
</dbReference>
<accession>F6SMU1</accession>
<evidence type="ECO:0000313" key="16">
    <source>
        <dbReference type="Proteomes" id="UP000008144"/>
    </source>
</evidence>
<dbReference type="SMART" id="SM00430">
    <property type="entry name" value="HOLI"/>
    <property type="match status" value="1"/>
</dbReference>
<evidence type="ECO:0000256" key="1">
    <source>
        <dbReference type="ARBA" id="ARBA00004123"/>
    </source>
</evidence>
<dbReference type="PANTHER" id="PTHR45805:SF2">
    <property type="entry name" value="NUCLEAR HORMONE RECEPTOR HR3-RELATED"/>
    <property type="match status" value="1"/>
</dbReference>
<evidence type="ECO:0000256" key="12">
    <source>
        <dbReference type="SAM" id="MobiDB-lite"/>
    </source>
</evidence>
<evidence type="ECO:0000256" key="8">
    <source>
        <dbReference type="ARBA" id="ARBA00023163"/>
    </source>
</evidence>
<dbReference type="SUPFAM" id="SSF57716">
    <property type="entry name" value="Glucocorticoid receptor-like (DNA-binding domain)"/>
    <property type="match status" value="1"/>
</dbReference>
<dbReference type="PRINTS" id="PR00398">
    <property type="entry name" value="STRDHORMONER"/>
</dbReference>
<sequence length="802" mass="89568">MKMNNVEYPERHQSTREMLHCRDYGEVGTLSPVIATHNPHAQVQHLVGFQHTPQPGADHLHNTPYPIAFGNPQRAPSSFVPLGENEPPEHCAPSVNGRSYNSNAISLYGYNHHPSSPNISSPLETGWPDNTPSPNNGRTPTFEELRWRDAYRNIPARAQIEIIPCKVCGDKSSGIHYGVITCEGCKGFFRRSQQNNYAYSCPRHGNCIIDRSNRNRCQHCRLQKCLRAGMSKDAVKFGRMSKKQRDRLYLEVLKQQQMRAGQPQVESEAFNQTKPNTVTHSSPTESNVTPYYASAEPRNDVIPTYQDTSPPSMHGGDVMVKIEPPNETAYSQTHGPLTPPAPQTIPVEPKSTEYSVTKNHYYDVPTSSAEPQSNPVPNFDISENLVSNICEAYYKTCQYSREELASYSKAVRSQEGTLQFQNMAPDQLWGLCAEKITEAIQHVVEFAKHSNAFMSFDQHDQIILLKTGCLEVVLVRMARAFNITNQTVLFDEKYTPIETFRSLGCDDLISGMFEMAKSIAELNLTEDQIALFSFAVLITGDRPGLWESNRLNKLQSVVLGSLQEMFHKTHSDPPDILTKLVMNMLNLRNLSRLHSKYFLYFKHHFVNVSLPPLYKELFFVDENQPPQHFAPNPAFNQQRRTSNDPQENEYHKHSFLDGGLATANDLGSDASSGSCAIDAQCAILPGAGFVPCTSRSSSTSSVSSSGTAPLGNLSCDDISPMLSDNKSLTGDQQSLDHVSVNHSDDQIQRNQLAEAERLMEAAMNEHVPHNSQTAYPVQMTMLTQQHLHTHDGSLGGIPHLSI</sequence>
<dbReference type="PRINTS" id="PR00546">
    <property type="entry name" value="THYROIDHORMR"/>
</dbReference>
<dbReference type="STRING" id="7719.ENSCINP00000022357"/>
<dbReference type="GO" id="GO:0008270">
    <property type="term" value="F:zinc ion binding"/>
    <property type="evidence" value="ECO:0007669"/>
    <property type="project" value="UniProtKB-KW"/>
</dbReference>
<dbReference type="CDD" id="cd06939">
    <property type="entry name" value="NR_LBD_ROR_like"/>
    <property type="match status" value="1"/>
</dbReference>
<dbReference type="Pfam" id="PF00104">
    <property type="entry name" value="Hormone_recep"/>
    <property type="match status" value="1"/>
</dbReference>
<dbReference type="InterPro" id="IPR044101">
    <property type="entry name" value="NR_DBD_ROR"/>
</dbReference>
<dbReference type="AlphaFoldDB" id="F6SMU1"/>
<evidence type="ECO:0000256" key="11">
    <source>
        <dbReference type="RuleBase" id="RU004334"/>
    </source>
</evidence>
<dbReference type="GO" id="GO:0006357">
    <property type="term" value="P:regulation of transcription by RNA polymerase II"/>
    <property type="evidence" value="ECO:0000318"/>
    <property type="project" value="GO_Central"/>
</dbReference>
<evidence type="ECO:0000256" key="7">
    <source>
        <dbReference type="ARBA" id="ARBA00023125"/>
    </source>
</evidence>
<keyword evidence="10 11" id="KW-0539">Nucleus</keyword>
<dbReference type="InterPro" id="IPR013088">
    <property type="entry name" value="Znf_NHR/GATA"/>
</dbReference>
<comment type="subcellular location">
    <subcellularLocation>
        <location evidence="1 11">Nucleus</location>
    </subcellularLocation>
</comment>
<keyword evidence="7 11" id="KW-0238">DNA-binding</keyword>
<feature type="region of interest" description="Disordered" evidence="12">
    <location>
        <begin position="628"/>
        <end position="651"/>
    </location>
</feature>
<reference evidence="15" key="3">
    <citation type="submission" date="2025-08" db="UniProtKB">
        <authorList>
            <consortium name="Ensembl"/>
        </authorList>
    </citation>
    <scope>IDENTIFICATION</scope>
</reference>
<dbReference type="GeneID" id="779001"/>
<keyword evidence="5 11" id="KW-0862">Zinc</keyword>
<keyword evidence="16" id="KW-1185">Reference proteome</keyword>
<dbReference type="GO" id="GO:0005634">
    <property type="term" value="C:nucleus"/>
    <property type="evidence" value="ECO:0000318"/>
    <property type="project" value="GO_Central"/>
</dbReference>
<dbReference type="InterPro" id="IPR035500">
    <property type="entry name" value="NHR-like_dom_sf"/>
</dbReference>
<keyword evidence="8 11" id="KW-0804">Transcription</keyword>
<dbReference type="CDD" id="cd06968">
    <property type="entry name" value="NR_DBD_ROR"/>
    <property type="match status" value="1"/>
</dbReference>
<dbReference type="PROSITE" id="PS51030">
    <property type="entry name" value="NUCLEAR_REC_DBD_2"/>
    <property type="match status" value="1"/>
</dbReference>
<keyword evidence="9 11" id="KW-0675">Receptor</keyword>
<dbReference type="KEGG" id="cin:779001"/>
<feature type="compositionally biased region" description="Polar residues" evidence="12">
    <location>
        <begin position="269"/>
        <end position="288"/>
    </location>
</feature>
<comment type="similarity">
    <text evidence="2">Belongs to the nuclear hormone receptor family. NR1 subfamily.</text>
</comment>
<dbReference type="Ensembl" id="ENSCINT00000022603.2">
    <property type="protein sequence ID" value="ENSCINP00000022357.2"/>
    <property type="gene ID" value="ENSCING00000002152.3"/>
</dbReference>
<dbReference type="RefSeq" id="NP_001072021.2">
    <property type="nucleotide sequence ID" value="NM_001078553.2"/>
</dbReference>
<evidence type="ECO:0000259" key="13">
    <source>
        <dbReference type="PROSITE" id="PS51030"/>
    </source>
</evidence>
<dbReference type="PROSITE" id="PS00031">
    <property type="entry name" value="NUCLEAR_REC_DBD_1"/>
    <property type="match status" value="1"/>
</dbReference>
<evidence type="ECO:0000313" key="15">
    <source>
        <dbReference type="Ensembl" id="ENSCINP00000022357.2"/>
    </source>
</evidence>
<dbReference type="SUPFAM" id="SSF48508">
    <property type="entry name" value="Nuclear receptor ligand-binding domain"/>
    <property type="match status" value="1"/>
</dbReference>
<organism evidence="15 16">
    <name type="scientific">Ciona intestinalis</name>
    <name type="common">Transparent sea squirt</name>
    <name type="synonym">Ascidia intestinalis</name>
    <dbReference type="NCBI Taxonomy" id="7719"/>
    <lineage>
        <taxon>Eukaryota</taxon>
        <taxon>Metazoa</taxon>
        <taxon>Chordata</taxon>
        <taxon>Tunicata</taxon>
        <taxon>Ascidiacea</taxon>
        <taxon>Phlebobranchia</taxon>
        <taxon>Cionidae</taxon>
        <taxon>Ciona</taxon>
    </lineage>
</organism>
<keyword evidence="6 11" id="KW-0805">Transcription regulation</keyword>
<feature type="domain" description="NR LBD" evidence="14">
    <location>
        <begin position="381"/>
        <end position="620"/>
    </location>
</feature>
<keyword evidence="3 11" id="KW-0479">Metal-binding</keyword>
<reference evidence="16" key="1">
    <citation type="journal article" date="2002" name="Science">
        <title>The draft genome of Ciona intestinalis: insights into chordate and vertebrate origins.</title>
        <authorList>
            <person name="Dehal P."/>
            <person name="Satou Y."/>
            <person name="Campbell R.K."/>
            <person name="Chapman J."/>
            <person name="Degnan B."/>
            <person name="De Tomaso A."/>
            <person name="Davidson B."/>
            <person name="Di Gregorio A."/>
            <person name="Gelpke M."/>
            <person name="Goodstein D.M."/>
            <person name="Harafuji N."/>
            <person name="Hastings K.E."/>
            <person name="Ho I."/>
            <person name="Hotta K."/>
            <person name="Huang W."/>
            <person name="Kawashima T."/>
            <person name="Lemaire P."/>
            <person name="Martinez D."/>
            <person name="Meinertzhagen I.A."/>
            <person name="Necula S."/>
            <person name="Nonaka M."/>
            <person name="Putnam N."/>
            <person name="Rash S."/>
            <person name="Saiga H."/>
            <person name="Satake M."/>
            <person name="Terry A."/>
            <person name="Yamada L."/>
            <person name="Wang H.G."/>
            <person name="Awazu S."/>
            <person name="Azumi K."/>
            <person name="Boore J."/>
            <person name="Branno M."/>
            <person name="Chin-Bow S."/>
            <person name="DeSantis R."/>
            <person name="Doyle S."/>
            <person name="Francino P."/>
            <person name="Keys D.N."/>
            <person name="Haga S."/>
            <person name="Hayashi H."/>
            <person name="Hino K."/>
            <person name="Imai K.S."/>
            <person name="Inaba K."/>
            <person name="Kano S."/>
            <person name="Kobayashi K."/>
            <person name="Kobayashi M."/>
            <person name="Lee B.I."/>
            <person name="Makabe K.W."/>
            <person name="Manohar C."/>
            <person name="Matassi G."/>
            <person name="Medina M."/>
            <person name="Mochizuki Y."/>
            <person name="Mount S."/>
            <person name="Morishita T."/>
            <person name="Miura S."/>
            <person name="Nakayama A."/>
            <person name="Nishizaka S."/>
            <person name="Nomoto H."/>
            <person name="Ohta F."/>
            <person name="Oishi K."/>
            <person name="Rigoutsos I."/>
            <person name="Sano M."/>
            <person name="Sasaki A."/>
            <person name="Sasakura Y."/>
            <person name="Shoguchi E."/>
            <person name="Shin-i T."/>
            <person name="Spagnuolo A."/>
            <person name="Stainier D."/>
            <person name="Suzuki M.M."/>
            <person name="Tassy O."/>
            <person name="Takatori N."/>
            <person name="Tokuoka M."/>
            <person name="Yagi K."/>
            <person name="Yoshizaki F."/>
            <person name="Wada S."/>
            <person name="Zhang C."/>
            <person name="Hyatt P.D."/>
            <person name="Larimer F."/>
            <person name="Detter C."/>
            <person name="Doggett N."/>
            <person name="Glavina T."/>
            <person name="Hawkins T."/>
            <person name="Richardson P."/>
            <person name="Lucas S."/>
            <person name="Kohara Y."/>
            <person name="Levine M."/>
            <person name="Satoh N."/>
            <person name="Rokhsar D.S."/>
        </authorList>
    </citation>
    <scope>NUCLEOTIDE SEQUENCE [LARGE SCALE GENOMIC DNA]</scope>
</reference>
<dbReference type="CTD" id="34367"/>
<dbReference type="Pfam" id="PF00105">
    <property type="entry name" value="zf-C4"/>
    <property type="match status" value="1"/>
</dbReference>
<evidence type="ECO:0000256" key="3">
    <source>
        <dbReference type="ARBA" id="ARBA00022723"/>
    </source>
</evidence>
<dbReference type="InterPro" id="IPR001628">
    <property type="entry name" value="Znf_hrmn_rcpt"/>
</dbReference>
<dbReference type="GO" id="GO:0000978">
    <property type="term" value="F:RNA polymerase II cis-regulatory region sequence-specific DNA binding"/>
    <property type="evidence" value="ECO:0000318"/>
    <property type="project" value="GO_Central"/>
</dbReference>
<dbReference type="Gene3D" id="1.10.565.10">
    <property type="entry name" value="Retinoid X Receptor"/>
    <property type="match status" value="1"/>
</dbReference>
<dbReference type="InterPro" id="IPR001723">
    <property type="entry name" value="Nuclear_hrmn_rcpt"/>
</dbReference>
<evidence type="ECO:0000256" key="6">
    <source>
        <dbReference type="ARBA" id="ARBA00023015"/>
    </source>
</evidence>
<protein>
    <recommendedName>
        <fullName evidence="17">Nuclear receptor</fullName>
    </recommendedName>
</protein>
<dbReference type="GO" id="GO:0004879">
    <property type="term" value="F:nuclear receptor activity"/>
    <property type="evidence" value="ECO:0000318"/>
    <property type="project" value="GO_Central"/>
</dbReference>
<evidence type="ECO:0000256" key="4">
    <source>
        <dbReference type="ARBA" id="ARBA00022771"/>
    </source>
</evidence>
<evidence type="ECO:0000256" key="9">
    <source>
        <dbReference type="ARBA" id="ARBA00023170"/>
    </source>
</evidence>
<dbReference type="InParanoid" id="F6SMU1"/>
<feature type="domain" description="Nuclear receptor" evidence="13">
    <location>
        <begin position="162"/>
        <end position="237"/>
    </location>
</feature>
<feature type="compositionally biased region" description="Polar residues" evidence="12">
    <location>
        <begin position="634"/>
        <end position="645"/>
    </location>
</feature>
<dbReference type="SMART" id="SM00399">
    <property type="entry name" value="ZnF_C4"/>
    <property type="match status" value="1"/>
</dbReference>
<name>F6SMU1_CIOIN</name>
<dbReference type="GeneTree" id="ENSGT00940000170578"/>
<reference evidence="15" key="2">
    <citation type="journal article" date="2008" name="Genome Biol.">
        <title>Improved genome assembly and evidence-based global gene model set for the chordate Ciona intestinalis: new insight into intron and operon populations.</title>
        <authorList>
            <person name="Satou Y."/>
            <person name="Mineta K."/>
            <person name="Ogasawara M."/>
            <person name="Sasakura Y."/>
            <person name="Shoguchi E."/>
            <person name="Ueno K."/>
            <person name="Yamada L."/>
            <person name="Matsumoto J."/>
            <person name="Wasserscheid J."/>
            <person name="Dewar K."/>
            <person name="Wiley G.B."/>
            <person name="Macmil S.L."/>
            <person name="Roe B.A."/>
            <person name="Zeller R.W."/>
            <person name="Hastings K.E."/>
            <person name="Lemaire P."/>
            <person name="Lindquist E."/>
            <person name="Endo T."/>
            <person name="Hotta K."/>
            <person name="Inaba K."/>
        </authorList>
    </citation>
    <scope>NUCLEOTIDE SEQUENCE [LARGE SCALE GENOMIC DNA]</scope>
    <source>
        <strain evidence="15">wild type</strain>
    </source>
</reference>
<reference evidence="15" key="4">
    <citation type="submission" date="2025-09" db="UniProtKB">
        <authorList>
            <consortium name="Ensembl"/>
        </authorList>
    </citation>
    <scope>IDENTIFICATION</scope>
</reference>
<dbReference type="Gene3D" id="3.30.50.10">
    <property type="entry name" value="Erythroid Transcription Factor GATA-1, subunit A"/>
    <property type="match status" value="1"/>
</dbReference>
<dbReference type="InterPro" id="IPR000536">
    <property type="entry name" value="Nucl_hrmn_rcpt_lig-bd"/>
</dbReference>
<keyword evidence="4 11" id="KW-0863">Zinc-finger</keyword>
<evidence type="ECO:0000256" key="10">
    <source>
        <dbReference type="ARBA" id="ARBA00023242"/>
    </source>
</evidence>